<organism evidence="5 6">
    <name type="scientific">Eleusine coracana subsp. coracana</name>
    <dbReference type="NCBI Taxonomy" id="191504"/>
    <lineage>
        <taxon>Eukaryota</taxon>
        <taxon>Viridiplantae</taxon>
        <taxon>Streptophyta</taxon>
        <taxon>Embryophyta</taxon>
        <taxon>Tracheophyta</taxon>
        <taxon>Spermatophyta</taxon>
        <taxon>Magnoliopsida</taxon>
        <taxon>Liliopsida</taxon>
        <taxon>Poales</taxon>
        <taxon>Poaceae</taxon>
        <taxon>PACMAD clade</taxon>
        <taxon>Chloridoideae</taxon>
        <taxon>Cynodonteae</taxon>
        <taxon>Eleusininae</taxon>
        <taxon>Eleusine</taxon>
    </lineage>
</organism>
<dbReference type="PROSITE" id="PS50297">
    <property type="entry name" value="ANK_REP_REGION"/>
    <property type="match status" value="1"/>
</dbReference>
<dbReference type="InterPro" id="IPR036770">
    <property type="entry name" value="Ankyrin_rpt-contain_sf"/>
</dbReference>
<evidence type="ECO:0000313" key="5">
    <source>
        <dbReference type="EMBL" id="GJM91167.1"/>
    </source>
</evidence>
<dbReference type="EMBL" id="BQKI01000003">
    <property type="protein sequence ID" value="GJM91167.1"/>
    <property type="molecule type" value="Genomic_DNA"/>
</dbReference>
<reference evidence="5" key="1">
    <citation type="journal article" date="2018" name="DNA Res.">
        <title>Multiple hybrid de novo genome assembly of finger millet, an orphan allotetraploid crop.</title>
        <authorList>
            <person name="Hatakeyama M."/>
            <person name="Aluri S."/>
            <person name="Balachadran M.T."/>
            <person name="Sivarajan S.R."/>
            <person name="Patrignani A."/>
            <person name="Gruter S."/>
            <person name="Poveda L."/>
            <person name="Shimizu-Inatsugi R."/>
            <person name="Baeten J."/>
            <person name="Francoijs K.J."/>
            <person name="Nataraja K.N."/>
            <person name="Reddy Y.A.N."/>
            <person name="Phadnis S."/>
            <person name="Ravikumar R.L."/>
            <person name="Schlapbach R."/>
            <person name="Sreeman S.M."/>
            <person name="Shimizu K.K."/>
        </authorList>
    </citation>
    <scope>NUCLEOTIDE SEQUENCE</scope>
</reference>
<dbReference type="GO" id="GO:0045732">
    <property type="term" value="P:positive regulation of protein catabolic process"/>
    <property type="evidence" value="ECO:0007669"/>
    <property type="project" value="TreeGrafter"/>
</dbReference>
<dbReference type="PANTHER" id="PTHR24136:SF54">
    <property type="match status" value="1"/>
</dbReference>
<protein>
    <submittedName>
        <fullName evidence="5">Uncharacterized protein</fullName>
    </submittedName>
</protein>
<reference evidence="5" key="2">
    <citation type="submission" date="2021-12" db="EMBL/GenBank/DDBJ databases">
        <title>Resequencing data analysis of finger millet.</title>
        <authorList>
            <person name="Hatakeyama M."/>
            <person name="Aluri S."/>
            <person name="Balachadran M.T."/>
            <person name="Sivarajan S.R."/>
            <person name="Poveda L."/>
            <person name="Shimizu-Inatsugi R."/>
            <person name="Schlapbach R."/>
            <person name="Sreeman S.M."/>
            <person name="Shimizu K.K."/>
        </authorList>
    </citation>
    <scope>NUCLEOTIDE SEQUENCE</scope>
</reference>
<proteinExistence type="inferred from homology"/>
<feature type="repeat" description="ANK" evidence="4">
    <location>
        <begin position="183"/>
        <end position="215"/>
    </location>
</feature>
<name>A0AAV5C077_ELECO</name>
<keyword evidence="2" id="KW-0677">Repeat</keyword>
<sequence length="470" mass="52902">MFYITVIMQKIFLDATRELAKHTNDVVDEIWNYIKVGRLVQAGVLLFAAQEHIRLGPSCKKNGYSKPDGFAIIARRIINSFYTLDLKTGLNEKEHEQPDATVKHLSSALLLVNAISQAGGALHEYIRVHPKVPHMDVFERVSSILKDFGFCPPEEGIDIGNLSPYKCEHYEEFLDNLNFMNQDGQFPLHHAAETFSVPMIKLLISKGASANVRMAGDAVIQGLLPVHVAVEKTCLHKYLEDNLLLNRDHPSYSKTDIYNLIHLLCLPEMKIFLDATRELAKHTNDLIGEVCNYIKDGKFVHAGVLLFAAQEHIRLGSYCKKNGNSKTDGFATIVNWIADGFDTFDLEMVPNDRGLEQPYLYMNTSVQSQIPHVDVLEHVSAILMDFGFCPTEEGFNIGNICFPKCLPRELPEKHGGTLVYFLSRLNLLLLGSSGPDSSSFVHRFIDLLQPDDFLPSGIDINDFFPWNPCH</sequence>
<dbReference type="SUPFAM" id="SSF48403">
    <property type="entry name" value="Ankyrin repeat"/>
    <property type="match status" value="1"/>
</dbReference>
<evidence type="ECO:0000256" key="4">
    <source>
        <dbReference type="PROSITE-ProRule" id="PRU00023"/>
    </source>
</evidence>
<dbReference type="Gene3D" id="1.25.40.20">
    <property type="entry name" value="Ankyrin repeat-containing domain"/>
    <property type="match status" value="1"/>
</dbReference>
<dbReference type="Pfam" id="PF00023">
    <property type="entry name" value="Ank"/>
    <property type="match status" value="1"/>
</dbReference>
<dbReference type="Proteomes" id="UP001054889">
    <property type="component" value="Unassembled WGS sequence"/>
</dbReference>
<keyword evidence="3 4" id="KW-0040">ANK repeat</keyword>
<evidence type="ECO:0000313" key="6">
    <source>
        <dbReference type="Proteomes" id="UP001054889"/>
    </source>
</evidence>
<accession>A0AAV5C077</accession>
<dbReference type="AlphaFoldDB" id="A0AAV5C077"/>
<evidence type="ECO:0000256" key="1">
    <source>
        <dbReference type="ARBA" id="ARBA00005949"/>
    </source>
</evidence>
<dbReference type="PROSITE" id="PS50088">
    <property type="entry name" value="ANK_REPEAT"/>
    <property type="match status" value="1"/>
</dbReference>
<evidence type="ECO:0000256" key="3">
    <source>
        <dbReference type="ARBA" id="ARBA00023043"/>
    </source>
</evidence>
<dbReference type="PANTHER" id="PTHR24136">
    <property type="entry name" value="SOWAH (DROSOPHILA) HOMOLOG"/>
    <property type="match status" value="1"/>
</dbReference>
<evidence type="ECO:0000256" key="2">
    <source>
        <dbReference type="ARBA" id="ARBA00022737"/>
    </source>
</evidence>
<dbReference type="InterPro" id="IPR051573">
    <property type="entry name" value="Ankyrin-SOCS_box_domain"/>
</dbReference>
<keyword evidence="6" id="KW-1185">Reference proteome</keyword>
<dbReference type="GO" id="GO:0016567">
    <property type="term" value="P:protein ubiquitination"/>
    <property type="evidence" value="ECO:0007669"/>
    <property type="project" value="TreeGrafter"/>
</dbReference>
<dbReference type="InterPro" id="IPR002110">
    <property type="entry name" value="Ankyrin_rpt"/>
</dbReference>
<comment type="similarity">
    <text evidence="1">Belongs to the ankyrin SOCS box (ASB) family.</text>
</comment>
<gene>
    <name evidence="5" type="primary">ga07515</name>
    <name evidence="5" type="ORF">PR202_ga07515</name>
</gene>
<comment type="caution">
    <text evidence="5">The sequence shown here is derived from an EMBL/GenBank/DDBJ whole genome shotgun (WGS) entry which is preliminary data.</text>
</comment>